<accession>A0ABU4WG83</accession>
<comment type="caution">
    <text evidence="2">The sequence shown here is derived from an EMBL/GenBank/DDBJ whole genome shotgun (WGS) entry which is preliminary data.</text>
</comment>
<proteinExistence type="predicted"/>
<dbReference type="Pfam" id="PF00550">
    <property type="entry name" value="PP-binding"/>
    <property type="match status" value="1"/>
</dbReference>
<name>A0ABU4WG83_9BACT</name>
<keyword evidence="3" id="KW-1185">Reference proteome</keyword>
<dbReference type="EMBL" id="JALBUT010000001">
    <property type="protein sequence ID" value="MDX8414748.1"/>
    <property type="molecule type" value="Genomic_DNA"/>
</dbReference>
<dbReference type="Proteomes" id="UP001275932">
    <property type="component" value="Unassembled WGS sequence"/>
</dbReference>
<dbReference type="SUPFAM" id="SSF47336">
    <property type="entry name" value="ACP-like"/>
    <property type="match status" value="1"/>
</dbReference>
<dbReference type="InterPro" id="IPR036736">
    <property type="entry name" value="ACP-like_sf"/>
</dbReference>
<evidence type="ECO:0000313" key="3">
    <source>
        <dbReference type="Proteomes" id="UP001275932"/>
    </source>
</evidence>
<dbReference type="RefSeq" id="WP_370396197.1">
    <property type="nucleotide sequence ID" value="NZ_JALBUT010000001.1"/>
</dbReference>
<dbReference type="PROSITE" id="PS50075">
    <property type="entry name" value="CARRIER"/>
    <property type="match status" value="1"/>
</dbReference>
<dbReference type="InterPro" id="IPR009081">
    <property type="entry name" value="PP-bd_ACP"/>
</dbReference>
<feature type="domain" description="Carrier" evidence="1">
    <location>
        <begin position="1"/>
        <end position="79"/>
    </location>
</feature>
<sequence>MTETEILSKIQTVFAEILDDENIAITKESSPETVEGWDSFALVQIILSLEKSFGIKFKSEEIFEWKNVGDIVNSVSKKVE</sequence>
<reference evidence="2 3" key="1">
    <citation type="submission" date="2022-03" db="EMBL/GenBank/DDBJ databases">
        <title>Novel taxa within the pig intestine.</title>
        <authorList>
            <person name="Wylensek D."/>
            <person name="Bishof K."/>
            <person name="Afrizal A."/>
            <person name="Clavel T."/>
        </authorList>
    </citation>
    <scope>NUCLEOTIDE SEQUENCE [LARGE SCALE GENOMIC DNA]</scope>
    <source>
        <strain evidence="2 3">CLA-KB-P66</strain>
    </source>
</reference>
<gene>
    <name evidence="2" type="ORF">MOX91_00920</name>
</gene>
<evidence type="ECO:0000313" key="2">
    <source>
        <dbReference type="EMBL" id="MDX8414748.1"/>
    </source>
</evidence>
<dbReference type="Gene3D" id="1.10.1200.10">
    <property type="entry name" value="ACP-like"/>
    <property type="match status" value="1"/>
</dbReference>
<organism evidence="2 3">
    <name type="scientific">Intestinicryptomonas porci</name>
    <dbReference type="NCBI Taxonomy" id="2926320"/>
    <lineage>
        <taxon>Bacteria</taxon>
        <taxon>Pseudomonadati</taxon>
        <taxon>Verrucomicrobiota</taxon>
        <taxon>Opitutia</taxon>
        <taxon>Opitutales</taxon>
        <taxon>Intestinicryptomonaceae</taxon>
        <taxon>Intestinicryptomonas</taxon>
    </lineage>
</organism>
<protein>
    <submittedName>
        <fullName evidence="2">Acyl carrier protein</fullName>
    </submittedName>
</protein>
<evidence type="ECO:0000259" key="1">
    <source>
        <dbReference type="PROSITE" id="PS50075"/>
    </source>
</evidence>